<dbReference type="AlphaFoldDB" id="A0A5B7H9Q7"/>
<sequence length="124" mass="13593">MPPKRPAMSSSVAKKTRKSLTLKVKLDIIHRHERGEKTNSIASHHGLTPSTVYHFKSADSIKKAVVASQWEVSLPNIYSSPSRVTSAEVPLLQPLLTTNWPSILIIFLGLTGLGCRLPLPAESE</sequence>
<comment type="subcellular location">
    <subcellularLocation>
        <location evidence="1">Nucleus</location>
    </subcellularLocation>
</comment>
<reference evidence="3 4" key="1">
    <citation type="submission" date="2019-05" db="EMBL/GenBank/DDBJ databases">
        <title>Another draft genome of Portunus trituberculatus and its Hox gene families provides insights of decapod evolution.</title>
        <authorList>
            <person name="Jeong J.-H."/>
            <person name="Song I."/>
            <person name="Kim S."/>
            <person name="Choi T."/>
            <person name="Kim D."/>
            <person name="Ryu S."/>
            <person name="Kim W."/>
        </authorList>
    </citation>
    <scope>NUCLEOTIDE SEQUENCE [LARGE SCALE GENOMIC DNA]</scope>
    <source>
        <tissue evidence="3">Muscle</tissue>
    </source>
</reference>
<dbReference type="InterPro" id="IPR007889">
    <property type="entry name" value="HTH_Psq"/>
</dbReference>
<dbReference type="SUPFAM" id="SSF46689">
    <property type="entry name" value="Homeodomain-like"/>
    <property type="match status" value="1"/>
</dbReference>
<evidence type="ECO:0000313" key="3">
    <source>
        <dbReference type="EMBL" id="MPC66027.1"/>
    </source>
</evidence>
<dbReference type="Pfam" id="PF04218">
    <property type="entry name" value="CENP-B_N"/>
    <property type="match status" value="1"/>
</dbReference>
<organism evidence="3 4">
    <name type="scientific">Portunus trituberculatus</name>
    <name type="common">Swimming crab</name>
    <name type="synonym">Neptunus trituberculatus</name>
    <dbReference type="NCBI Taxonomy" id="210409"/>
    <lineage>
        <taxon>Eukaryota</taxon>
        <taxon>Metazoa</taxon>
        <taxon>Ecdysozoa</taxon>
        <taxon>Arthropoda</taxon>
        <taxon>Crustacea</taxon>
        <taxon>Multicrustacea</taxon>
        <taxon>Malacostraca</taxon>
        <taxon>Eumalacostraca</taxon>
        <taxon>Eucarida</taxon>
        <taxon>Decapoda</taxon>
        <taxon>Pleocyemata</taxon>
        <taxon>Brachyura</taxon>
        <taxon>Eubrachyura</taxon>
        <taxon>Portunoidea</taxon>
        <taxon>Portunidae</taxon>
        <taxon>Portuninae</taxon>
        <taxon>Portunus</taxon>
    </lineage>
</organism>
<evidence type="ECO:0000313" key="4">
    <source>
        <dbReference type="Proteomes" id="UP000324222"/>
    </source>
</evidence>
<dbReference type="GO" id="GO:0005634">
    <property type="term" value="C:nucleus"/>
    <property type="evidence" value="ECO:0007669"/>
    <property type="project" value="UniProtKB-SubCell"/>
</dbReference>
<dbReference type="Proteomes" id="UP000324222">
    <property type="component" value="Unassembled WGS sequence"/>
</dbReference>
<feature type="domain" description="HTH psq-type" evidence="2">
    <location>
        <begin position="14"/>
        <end position="56"/>
    </location>
</feature>
<comment type="caution">
    <text evidence="3">The sequence shown here is derived from an EMBL/GenBank/DDBJ whole genome shotgun (WGS) entry which is preliminary data.</text>
</comment>
<keyword evidence="4" id="KW-1185">Reference proteome</keyword>
<dbReference type="InterPro" id="IPR009057">
    <property type="entry name" value="Homeodomain-like_sf"/>
</dbReference>
<dbReference type="EMBL" id="VSRR010024175">
    <property type="protein sequence ID" value="MPC66027.1"/>
    <property type="molecule type" value="Genomic_DNA"/>
</dbReference>
<name>A0A5B7H9Q7_PORTR</name>
<protein>
    <recommendedName>
        <fullName evidence="2">HTH psq-type domain-containing protein</fullName>
    </recommendedName>
</protein>
<gene>
    <name evidence="3" type="ORF">E2C01_060169</name>
</gene>
<evidence type="ECO:0000256" key="1">
    <source>
        <dbReference type="ARBA" id="ARBA00004123"/>
    </source>
</evidence>
<accession>A0A5B7H9Q7</accession>
<dbReference type="GO" id="GO:0003677">
    <property type="term" value="F:DNA binding"/>
    <property type="evidence" value="ECO:0007669"/>
    <property type="project" value="InterPro"/>
</dbReference>
<evidence type="ECO:0000259" key="2">
    <source>
        <dbReference type="Pfam" id="PF04218"/>
    </source>
</evidence>
<dbReference type="Gene3D" id="1.10.10.60">
    <property type="entry name" value="Homeodomain-like"/>
    <property type="match status" value="1"/>
</dbReference>
<proteinExistence type="predicted"/>